<dbReference type="SUPFAM" id="SSF52980">
    <property type="entry name" value="Restriction endonuclease-like"/>
    <property type="match status" value="1"/>
</dbReference>
<dbReference type="Gene3D" id="3.90.1570.10">
    <property type="entry name" value="tt1808, chain A"/>
    <property type="match status" value="1"/>
</dbReference>
<accession>A0ABN1CVZ3</accession>
<gene>
    <name evidence="2" type="ORF">GCM10009533_28670</name>
</gene>
<proteinExistence type="predicted"/>
<sequence>MTLAAPAYHDPSQAPFDPLVDLAGTWTTDLAEQYLPIPGMPAVKYECLDGRLIVSPYESSANSYAAGKLNRILAPPAEEAGFLACLTVNVAFSPKRWIQPTLTIVKSLPEPDVDVWVPTDQVLMPVEFVSPSSRRKDRIDKPALCAAAKIPYFMEVEVRRSQVRSEVKLFALDIDHYVEVAVAGAGSRFEIEYPFPVSFDPKELLPPQPR</sequence>
<evidence type="ECO:0000313" key="2">
    <source>
        <dbReference type="EMBL" id="GAA0527635.1"/>
    </source>
</evidence>
<dbReference type="InterPro" id="IPR012296">
    <property type="entry name" value="Nuclease_put_TT1808"/>
</dbReference>
<evidence type="ECO:0000313" key="3">
    <source>
        <dbReference type="Proteomes" id="UP001500729"/>
    </source>
</evidence>
<comment type="caution">
    <text evidence="2">The sequence shown here is derived from an EMBL/GenBank/DDBJ whole genome shotgun (WGS) entry which is preliminary data.</text>
</comment>
<dbReference type="Pfam" id="PF05685">
    <property type="entry name" value="Uma2"/>
    <property type="match status" value="1"/>
</dbReference>
<name>A0ABN1CVZ3_SACER</name>
<protein>
    <recommendedName>
        <fullName evidence="1">Putative restriction endonuclease domain-containing protein</fullName>
    </recommendedName>
</protein>
<dbReference type="RefSeq" id="WP_009944026.1">
    <property type="nucleotide sequence ID" value="NZ_BAAAGS010000016.1"/>
</dbReference>
<dbReference type="Proteomes" id="UP001500729">
    <property type="component" value="Unassembled WGS sequence"/>
</dbReference>
<dbReference type="InterPro" id="IPR011335">
    <property type="entry name" value="Restrct_endonuc-II-like"/>
</dbReference>
<feature type="domain" description="Putative restriction endonuclease" evidence="1">
    <location>
        <begin position="32"/>
        <end position="196"/>
    </location>
</feature>
<reference evidence="2 3" key="1">
    <citation type="journal article" date="2019" name="Int. J. Syst. Evol. Microbiol.">
        <title>The Global Catalogue of Microorganisms (GCM) 10K type strain sequencing project: providing services to taxonomists for standard genome sequencing and annotation.</title>
        <authorList>
            <consortium name="The Broad Institute Genomics Platform"/>
            <consortium name="The Broad Institute Genome Sequencing Center for Infectious Disease"/>
            <person name="Wu L."/>
            <person name="Ma J."/>
        </authorList>
    </citation>
    <scope>NUCLEOTIDE SEQUENCE [LARGE SCALE GENOMIC DNA]</scope>
    <source>
        <strain evidence="2 3">JCM 10303</strain>
    </source>
</reference>
<dbReference type="InterPro" id="IPR008538">
    <property type="entry name" value="Uma2"/>
</dbReference>
<dbReference type="EMBL" id="BAAAGS010000016">
    <property type="protein sequence ID" value="GAA0527635.1"/>
    <property type="molecule type" value="Genomic_DNA"/>
</dbReference>
<organism evidence="2 3">
    <name type="scientific">Saccharopolyspora erythraea</name>
    <name type="common">Streptomyces erythraeus</name>
    <dbReference type="NCBI Taxonomy" id="1836"/>
    <lineage>
        <taxon>Bacteria</taxon>
        <taxon>Bacillati</taxon>
        <taxon>Actinomycetota</taxon>
        <taxon>Actinomycetes</taxon>
        <taxon>Pseudonocardiales</taxon>
        <taxon>Pseudonocardiaceae</taxon>
        <taxon>Saccharopolyspora</taxon>
    </lineage>
</organism>
<keyword evidence="3" id="KW-1185">Reference proteome</keyword>
<evidence type="ECO:0000259" key="1">
    <source>
        <dbReference type="Pfam" id="PF05685"/>
    </source>
</evidence>
<dbReference type="CDD" id="cd06260">
    <property type="entry name" value="DUF820-like"/>
    <property type="match status" value="1"/>
</dbReference>